<organism evidence="1 2">
    <name type="scientific">Vallitalea maricola</name>
    <dbReference type="NCBI Taxonomy" id="3074433"/>
    <lineage>
        <taxon>Bacteria</taxon>
        <taxon>Bacillati</taxon>
        <taxon>Bacillota</taxon>
        <taxon>Clostridia</taxon>
        <taxon>Lachnospirales</taxon>
        <taxon>Vallitaleaceae</taxon>
        <taxon>Vallitalea</taxon>
    </lineage>
</organism>
<dbReference type="EMBL" id="BTPU01000030">
    <property type="protein sequence ID" value="GMQ62796.1"/>
    <property type="molecule type" value="Genomic_DNA"/>
</dbReference>
<keyword evidence="2" id="KW-1185">Reference proteome</keyword>
<name>A0ACB5UK02_9FIRM</name>
<protein>
    <submittedName>
        <fullName evidence="1">Protease modulator HflC</fullName>
    </submittedName>
</protein>
<reference evidence="1" key="1">
    <citation type="submission" date="2023-09" db="EMBL/GenBank/DDBJ databases">
        <title>Vallitalea sediminicola and Vallitalea maricola sp. nov., anaerobic bacteria isolated from marine sediment.</title>
        <authorList>
            <person name="Hirano S."/>
            <person name="Maeda A."/>
            <person name="Terahara T."/>
            <person name="Mori K."/>
            <person name="Hamada M."/>
            <person name="Matsumoto R."/>
            <person name="Kobayashi T."/>
        </authorList>
    </citation>
    <scope>NUCLEOTIDE SEQUENCE</scope>
    <source>
        <strain evidence="1">AN17-2</strain>
    </source>
</reference>
<dbReference type="Proteomes" id="UP001374599">
    <property type="component" value="Unassembled WGS sequence"/>
</dbReference>
<comment type="caution">
    <text evidence="1">The sequence shown here is derived from an EMBL/GenBank/DDBJ whole genome shotgun (WGS) entry which is preliminary data.</text>
</comment>
<keyword evidence="1" id="KW-0645">Protease</keyword>
<sequence length="309" mass="35820">MKKRHIVIIILLVVGVILLSSSTYIINEDQVAVIKQFGLIKTTIINTKDYDLVKQNLIDNNKEDVKIIREKGLHFKIPFIQNVEKYDAKYLTYKSRTEKINTKDSRFLDIQIYAQYRIIDPVKFNESVISESGANYVMDQRLYPVVIQSGNRLVFNEFFQSEVLESNITEKLDQLNKKLMEDFGLYVTDVGVNRRTFPTDNIASIESKMSKQIEKESEKLIAEGDSAYQKAKASTDRQRKELIASAIEKAAVTKAEADAEAIKIYQESLNKDLEFYKFIQRMDIYKNLKDTTIFLDKNNDLLEYVNGYQ</sequence>
<proteinExistence type="predicted"/>
<accession>A0ACB5UK02</accession>
<keyword evidence="1" id="KW-0378">Hydrolase</keyword>
<evidence type="ECO:0000313" key="2">
    <source>
        <dbReference type="Proteomes" id="UP001374599"/>
    </source>
</evidence>
<evidence type="ECO:0000313" key="1">
    <source>
        <dbReference type="EMBL" id="GMQ62796.1"/>
    </source>
</evidence>
<gene>
    <name evidence="1" type="primary">hflC</name>
    <name evidence="1" type="ORF">AN2V17_20280</name>
</gene>